<name>A0A806X942_9ENTR</name>
<accession>A0A806X942</accession>
<evidence type="ECO:0000256" key="1">
    <source>
        <dbReference type="ARBA" id="ARBA00035681"/>
    </source>
</evidence>
<feature type="chain" id="PRO_5032865215" description="Uncharacterized protein YicS" evidence="2">
    <location>
        <begin position="21"/>
        <end position="96"/>
    </location>
</feature>
<evidence type="ECO:0000313" key="3">
    <source>
        <dbReference type="EMBL" id="ALR78710.1"/>
    </source>
</evidence>
<dbReference type="OrthoDB" id="6571576at2"/>
<dbReference type="EMBL" id="CP012871">
    <property type="protein sequence ID" value="ALR78710.1"/>
    <property type="molecule type" value="Genomic_DNA"/>
</dbReference>
<protein>
    <recommendedName>
        <fullName evidence="1">Uncharacterized protein YicS</fullName>
    </recommendedName>
</protein>
<evidence type="ECO:0000256" key="2">
    <source>
        <dbReference type="SAM" id="SignalP"/>
    </source>
</evidence>
<reference evidence="4" key="1">
    <citation type="submission" date="2015-10" db="EMBL/GenBank/DDBJ databases">
        <title>Complete Genome Sequencing of Klebsiella sp. strain G5.</title>
        <authorList>
            <person name="Chan K.-G."/>
            <person name="Chen J.-W."/>
        </authorList>
    </citation>
    <scope>NUCLEOTIDE SEQUENCE [LARGE SCALE GENOMIC DNA]</scope>
    <source>
        <strain evidence="4">G5</strain>
    </source>
</reference>
<evidence type="ECO:0000313" key="4">
    <source>
        <dbReference type="Proteomes" id="UP000069162"/>
    </source>
</evidence>
<dbReference type="OMA" id="QNNYWEA"/>
<dbReference type="InterPro" id="IPR048144">
    <property type="entry name" value="YicS_fam"/>
</dbReference>
<dbReference type="NCBIfam" id="NF041639">
    <property type="entry name" value="YicS_fam"/>
    <property type="match status" value="1"/>
</dbReference>
<organism evidence="3 4">
    <name type="scientific">[Enterobacter] lignolyticus</name>
    <dbReference type="NCBI Taxonomy" id="1334193"/>
    <lineage>
        <taxon>Bacteria</taxon>
        <taxon>Pseudomonadati</taxon>
        <taxon>Pseudomonadota</taxon>
        <taxon>Gammaproteobacteria</taxon>
        <taxon>Enterobacterales</taxon>
        <taxon>Enterobacteriaceae</taxon>
        <taxon>Pluralibacter</taxon>
    </lineage>
</organism>
<gene>
    <name evidence="3" type="ORF">AO703_21240</name>
</gene>
<dbReference type="RefSeq" id="WP_013364109.1">
    <property type="nucleotide sequence ID" value="NZ_CP012871.1"/>
</dbReference>
<dbReference type="AlphaFoldDB" id="A0A806X942"/>
<dbReference type="Proteomes" id="UP000069162">
    <property type="component" value="Chromosome"/>
</dbReference>
<feature type="signal peptide" evidence="2">
    <location>
        <begin position="1"/>
        <end position="20"/>
    </location>
</feature>
<proteinExistence type="predicted"/>
<dbReference type="KEGG" id="kle:AO703_21240"/>
<sequence length="96" mass="10389">MKFASLLCAAALLSAPAVVASSPLEGLKFEQQKQQVIKDIKAACKPKTTLSDNDFANKVLASEDNKLNVRNATLELERNNKQGYKEAIGKVKCPAL</sequence>
<keyword evidence="2" id="KW-0732">Signal</keyword>